<dbReference type="Proteomes" id="UP000244081">
    <property type="component" value="Unassembled WGS sequence"/>
</dbReference>
<keyword evidence="1" id="KW-1133">Transmembrane helix</keyword>
<feature type="transmembrane region" description="Helical" evidence="1">
    <location>
        <begin position="20"/>
        <end position="41"/>
    </location>
</feature>
<keyword evidence="1" id="KW-0472">Membrane</keyword>
<organism evidence="2 3">
    <name type="scientific">Breoghania corrubedonensis</name>
    <dbReference type="NCBI Taxonomy" id="665038"/>
    <lineage>
        <taxon>Bacteria</taxon>
        <taxon>Pseudomonadati</taxon>
        <taxon>Pseudomonadota</taxon>
        <taxon>Alphaproteobacteria</taxon>
        <taxon>Hyphomicrobiales</taxon>
        <taxon>Stappiaceae</taxon>
        <taxon>Breoghania</taxon>
    </lineage>
</organism>
<evidence type="ECO:0000313" key="3">
    <source>
        <dbReference type="Proteomes" id="UP000244081"/>
    </source>
</evidence>
<dbReference type="OrthoDB" id="7677002at2"/>
<name>A0A2T5UW95_9HYPH</name>
<keyword evidence="1" id="KW-0812">Transmembrane</keyword>
<proteinExistence type="predicted"/>
<sequence length="142" mass="14970">MLNFLSARVSNLFDKVPPATLSSTAFLLVVGAALGFGLPLGLDHPYDWAFHGVFFALLTVSLSGFFQGRALPAFVIALLLAAGGEIIQGKLGYREMSAADFAASMIGALSAAGVLSIRVPAPFPAEELSFIERARADRGLRD</sequence>
<reference evidence="2 3" key="1">
    <citation type="submission" date="2018-04" db="EMBL/GenBank/DDBJ databases">
        <title>Genomic Encyclopedia of Archaeal and Bacterial Type Strains, Phase II (KMG-II): from individual species to whole genera.</title>
        <authorList>
            <person name="Goeker M."/>
        </authorList>
    </citation>
    <scope>NUCLEOTIDE SEQUENCE [LARGE SCALE GENOMIC DNA]</scope>
    <source>
        <strain evidence="2 3">DSM 23382</strain>
    </source>
</reference>
<dbReference type="AlphaFoldDB" id="A0A2T5UW95"/>
<dbReference type="EMBL" id="QAYG01000012">
    <property type="protein sequence ID" value="PTW55752.1"/>
    <property type="molecule type" value="Genomic_DNA"/>
</dbReference>
<protein>
    <recommendedName>
        <fullName evidence="4">VanZ like protein</fullName>
    </recommendedName>
</protein>
<evidence type="ECO:0008006" key="4">
    <source>
        <dbReference type="Google" id="ProtNLM"/>
    </source>
</evidence>
<gene>
    <name evidence="2" type="ORF">C8N35_11277</name>
</gene>
<comment type="caution">
    <text evidence="2">The sequence shown here is derived from an EMBL/GenBank/DDBJ whole genome shotgun (WGS) entry which is preliminary data.</text>
</comment>
<evidence type="ECO:0000256" key="1">
    <source>
        <dbReference type="SAM" id="Phobius"/>
    </source>
</evidence>
<feature type="transmembrane region" description="Helical" evidence="1">
    <location>
        <begin position="71"/>
        <end position="87"/>
    </location>
</feature>
<keyword evidence="3" id="KW-1185">Reference proteome</keyword>
<dbReference type="RefSeq" id="WP_107991780.1">
    <property type="nucleotide sequence ID" value="NZ_QAYG01000012.1"/>
</dbReference>
<evidence type="ECO:0000313" key="2">
    <source>
        <dbReference type="EMBL" id="PTW55752.1"/>
    </source>
</evidence>
<accession>A0A2T5UW95</accession>
<feature type="transmembrane region" description="Helical" evidence="1">
    <location>
        <begin position="48"/>
        <end position="65"/>
    </location>
</feature>